<organism evidence="3">
    <name type="scientific">Stegastes partitus</name>
    <name type="common">bicolor damselfish</name>
    <dbReference type="NCBI Taxonomy" id="144197"/>
    <lineage>
        <taxon>Eukaryota</taxon>
        <taxon>Metazoa</taxon>
        <taxon>Chordata</taxon>
        <taxon>Craniata</taxon>
        <taxon>Vertebrata</taxon>
        <taxon>Euteleostomi</taxon>
        <taxon>Actinopterygii</taxon>
        <taxon>Neopterygii</taxon>
        <taxon>Teleostei</taxon>
        <taxon>Neoteleostei</taxon>
        <taxon>Acanthomorphata</taxon>
        <taxon>Ovalentaria</taxon>
        <taxon>Pomacentridae</taxon>
        <taxon>Stegastes</taxon>
    </lineage>
</organism>
<dbReference type="SUPFAM" id="SSF46689">
    <property type="entry name" value="Homeodomain-like"/>
    <property type="match status" value="1"/>
</dbReference>
<proteinExistence type="predicted"/>
<dbReference type="AlphaFoldDB" id="A0A3B5AN94"/>
<feature type="compositionally biased region" description="Polar residues" evidence="1">
    <location>
        <begin position="50"/>
        <end position="59"/>
    </location>
</feature>
<protein>
    <recommendedName>
        <fullName evidence="2">Sleeping Beauty transposase HTH domain-containing protein</fullName>
    </recommendedName>
</protein>
<feature type="region of interest" description="Disordered" evidence="1">
    <location>
        <begin position="49"/>
        <end position="71"/>
    </location>
</feature>
<sequence length="84" mass="9658">MAPHGKELPQECKNLIVRLHRDGKGYKKIGDQLKISRNTVAAVIRRYRMNHSTTNQSRSGRPKTMPLHYTNPGYRAKITKVSKE</sequence>
<evidence type="ECO:0000259" key="2">
    <source>
        <dbReference type="Pfam" id="PF25787"/>
    </source>
</evidence>
<reference evidence="3" key="1">
    <citation type="submission" date="2023-09" db="UniProtKB">
        <authorList>
            <consortium name="Ensembl"/>
        </authorList>
    </citation>
    <scope>IDENTIFICATION</scope>
</reference>
<dbReference type="GeneTree" id="ENSGT01140000283453"/>
<dbReference type="InterPro" id="IPR036388">
    <property type="entry name" value="WH-like_DNA-bd_sf"/>
</dbReference>
<dbReference type="Pfam" id="PF25787">
    <property type="entry name" value="HTH_SB"/>
    <property type="match status" value="1"/>
</dbReference>
<evidence type="ECO:0000256" key="1">
    <source>
        <dbReference type="SAM" id="MobiDB-lite"/>
    </source>
</evidence>
<dbReference type="Gene3D" id="1.10.10.10">
    <property type="entry name" value="Winged helix-like DNA-binding domain superfamily/Winged helix DNA-binding domain"/>
    <property type="match status" value="1"/>
</dbReference>
<dbReference type="InterPro" id="IPR009057">
    <property type="entry name" value="Homeodomain-like_sf"/>
</dbReference>
<feature type="domain" description="Sleeping Beauty transposase HTH" evidence="2">
    <location>
        <begin position="5"/>
        <end position="53"/>
    </location>
</feature>
<dbReference type="InterPro" id="IPR057667">
    <property type="entry name" value="HTH_SB"/>
</dbReference>
<evidence type="ECO:0000313" key="3">
    <source>
        <dbReference type="Ensembl" id="ENSSPAP00000022948.1"/>
    </source>
</evidence>
<accession>A0A3B5AN94</accession>
<name>A0A3B5AN94_9TELE</name>
<dbReference type="Ensembl" id="ENSSPAT00000023315.1">
    <property type="protein sequence ID" value="ENSSPAP00000022948.1"/>
    <property type="gene ID" value="ENSSPAG00000017338.1"/>
</dbReference>